<keyword evidence="4" id="KW-0281">Fimbrium</keyword>
<evidence type="ECO:0000256" key="2">
    <source>
        <dbReference type="ARBA" id="ARBA00006671"/>
    </source>
</evidence>
<dbReference type="Pfam" id="PF00419">
    <property type="entry name" value="Fimbrial"/>
    <property type="match status" value="1"/>
</dbReference>
<keyword evidence="8" id="KW-1185">Reference proteome</keyword>
<name>A0A2P8VKV3_9ENTR</name>
<evidence type="ECO:0000256" key="5">
    <source>
        <dbReference type="SAM" id="SignalP"/>
    </source>
</evidence>
<organism evidence="7 8">
    <name type="scientific">Siccibacter turicensis</name>
    <dbReference type="NCBI Taxonomy" id="357233"/>
    <lineage>
        <taxon>Bacteria</taxon>
        <taxon>Pseudomonadati</taxon>
        <taxon>Pseudomonadota</taxon>
        <taxon>Gammaproteobacteria</taxon>
        <taxon>Enterobacterales</taxon>
        <taxon>Enterobacteriaceae</taxon>
        <taxon>Siccibacter</taxon>
    </lineage>
</organism>
<evidence type="ECO:0000259" key="6">
    <source>
        <dbReference type="Pfam" id="PF00419"/>
    </source>
</evidence>
<dbReference type="InterPro" id="IPR036937">
    <property type="entry name" value="Adhesion_dom_fimbrial_sf"/>
</dbReference>
<evidence type="ECO:0000256" key="3">
    <source>
        <dbReference type="ARBA" id="ARBA00022729"/>
    </source>
</evidence>
<dbReference type="Proteomes" id="UP000240212">
    <property type="component" value="Unassembled WGS sequence"/>
</dbReference>
<gene>
    <name evidence="7" type="ORF">C7G83_07865</name>
</gene>
<dbReference type="InterPro" id="IPR000259">
    <property type="entry name" value="Adhesion_dom_fimbrial"/>
</dbReference>
<dbReference type="RefSeq" id="WP_106876820.1">
    <property type="nucleotide sequence ID" value="NZ_PYEP01000003.1"/>
</dbReference>
<dbReference type="GO" id="GO:0009289">
    <property type="term" value="C:pilus"/>
    <property type="evidence" value="ECO:0007669"/>
    <property type="project" value="UniProtKB-SubCell"/>
</dbReference>
<evidence type="ECO:0000313" key="7">
    <source>
        <dbReference type="EMBL" id="PSN08090.1"/>
    </source>
</evidence>
<accession>A0A2P8VKV3</accession>
<proteinExistence type="inferred from homology"/>
<dbReference type="SUPFAM" id="SSF49401">
    <property type="entry name" value="Bacterial adhesins"/>
    <property type="match status" value="1"/>
</dbReference>
<dbReference type="InterPro" id="IPR050263">
    <property type="entry name" value="Bact_Fimbrial_Adh_Pro"/>
</dbReference>
<dbReference type="AlphaFoldDB" id="A0A2P8VKV3"/>
<comment type="caution">
    <text evidence="7">The sequence shown here is derived from an EMBL/GenBank/DDBJ whole genome shotgun (WGS) entry which is preliminary data.</text>
</comment>
<reference evidence="7 8" key="1">
    <citation type="submission" date="2018-03" db="EMBL/GenBank/DDBJ databases">
        <title>Draft genome sequence of the first documented clinical Siccibacter turicensis isolate in Austria.</title>
        <authorList>
            <person name="Lepuschitz S."/>
            <person name="Pekard-Amenitsch S."/>
            <person name="Haunold R."/>
            <person name="Schill S."/>
            <person name="Mach R."/>
            <person name="Allerberger F."/>
            <person name="Ruppitsch W."/>
            <person name="Forsythe S.J."/>
        </authorList>
    </citation>
    <scope>NUCLEOTIDE SEQUENCE [LARGE SCALE GENOMIC DNA]</scope>
    <source>
        <strain evidence="7 8">6100069499-17</strain>
    </source>
</reference>
<dbReference type="GO" id="GO:0043709">
    <property type="term" value="P:cell adhesion involved in single-species biofilm formation"/>
    <property type="evidence" value="ECO:0007669"/>
    <property type="project" value="TreeGrafter"/>
</dbReference>
<keyword evidence="3 5" id="KW-0732">Signal</keyword>
<comment type="similarity">
    <text evidence="2">Belongs to the fimbrial protein family.</text>
</comment>
<comment type="subcellular location">
    <subcellularLocation>
        <location evidence="1">Fimbrium</location>
    </subcellularLocation>
</comment>
<evidence type="ECO:0000313" key="8">
    <source>
        <dbReference type="Proteomes" id="UP000240212"/>
    </source>
</evidence>
<feature type="signal peptide" evidence="5">
    <location>
        <begin position="1"/>
        <end position="22"/>
    </location>
</feature>
<evidence type="ECO:0000256" key="4">
    <source>
        <dbReference type="ARBA" id="ARBA00023263"/>
    </source>
</evidence>
<dbReference type="PANTHER" id="PTHR33420:SF31">
    <property type="entry name" value="TYPE 1 FIMBRIN D-MANNOSE SPECIFIC ADHESIN"/>
    <property type="match status" value="1"/>
</dbReference>
<dbReference type="Gene3D" id="2.60.40.1090">
    <property type="entry name" value="Fimbrial-type adhesion domain"/>
    <property type="match status" value="1"/>
</dbReference>
<evidence type="ECO:0000256" key="1">
    <source>
        <dbReference type="ARBA" id="ARBA00004561"/>
    </source>
</evidence>
<dbReference type="OrthoDB" id="6505839at2"/>
<dbReference type="InterPro" id="IPR008966">
    <property type="entry name" value="Adhesion_dom_sf"/>
</dbReference>
<feature type="domain" description="Fimbrial-type adhesion" evidence="6">
    <location>
        <begin position="232"/>
        <end position="380"/>
    </location>
</feature>
<dbReference type="STRING" id="1388748.GCA_000463155_02548"/>
<sequence length="382" mass="40121">MHPNSTAGVLPALALLTGLASATPCAATVLLDCFTAPTTYNGSYTRELSTDENAAGRAIPMSHYLVNSGPEMEANCSCPGNLFSNTTISTTNYAGSPLPPGVAGYGYLTERIDADIQAYSNAINSPDGTGLTPMPISSYPTPVGSMNKALDPLKFTEQTGSVCSDATRPSGASSTKRPFKWNVIAVSLYIKKPILGEEPIPPTLVAQNYACLSFGSGACPVTDAKQVSNIWLSGTLTAPLNCIINAGSTIEVDLGQTMTSQYVAAGQPPQGYTLKEVNIAYRCDNPAVSNQQKITLTLTADDGVMDSGKLIAKMINRDDMGVRMYDSQNAPVALDGTVEFPVVLDEQGNGAIVMKATPVSTTDKRPAAGKYEGNVTVKLDLR</sequence>
<feature type="chain" id="PRO_5015145531" evidence="5">
    <location>
        <begin position="23"/>
        <end position="382"/>
    </location>
</feature>
<protein>
    <submittedName>
        <fullName evidence="7">Fimbrial protein</fullName>
    </submittedName>
</protein>
<dbReference type="PANTHER" id="PTHR33420">
    <property type="entry name" value="FIMBRIAL SUBUNIT ELFA-RELATED"/>
    <property type="match status" value="1"/>
</dbReference>
<dbReference type="EMBL" id="PYEP01000003">
    <property type="protein sequence ID" value="PSN08090.1"/>
    <property type="molecule type" value="Genomic_DNA"/>
</dbReference>